<accession>A0A7W6Q4J8</accession>
<dbReference type="AlphaFoldDB" id="A0A7W6Q4J8"/>
<proteinExistence type="predicted"/>
<evidence type="ECO:0000313" key="1">
    <source>
        <dbReference type="EMBL" id="MBB4172912.1"/>
    </source>
</evidence>
<comment type="caution">
    <text evidence="1">The sequence shown here is derived from an EMBL/GenBank/DDBJ whole genome shotgun (WGS) entry which is preliminary data.</text>
</comment>
<gene>
    <name evidence="1" type="ORF">GGR93_000673</name>
</gene>
<protein>
    <submittedName>
        <fullName evidence="1">Uncharacterized protein</fullName>
    </submittedName>
</protein>
<dbReference type="RefSeq" id="WP_025055005.1">
    <property type="nucleotide sequence ID" value="NZ_JACIFU010000001.1"/>
</dbReference>
<name>A0A7W6Q4J8_9RHOB</name>
<dbReference type="EMBL" id="JACIFU010000001">
    <property type="protein sequence ID" value="MBB4172912.1"/>
    <property type="molecule type" value="Genomic_DNA"/>
</dbReference>
<organism evidence="1 2">
    <name type="scientific">Sulfitobacter noctilucicola</name>
    <dbReference type="NCBI Taxonomy" id="1342301"/>
    <lineage>
        <taxon>Bacteria</taxon>
        <taxon>Pseudomonadati</taxon>
        <taxon>Pseudomonadota</taxon>
        <taxon>Alphaproteobacteria</taxon>
        <taxon>Rhodobacterales</taxon>
        <taxon>Roseobacteraceae</taxon>
        <taxon>Sulfitobacter</taxon>
    </lineage>
</organism>
<keyword evidence="2" id="KW-1185">Reference proteome</keyword>
<reference evidence="1 2" key="1">
    <citation type="submission" date="2020-08" db="EMBL/GenBank/DDBJ databases">
        <title>Genomic Encyclopedia of Type Strains, Phase IV (KMG-IV): sequencing the most valuable type-strain genomes for metagenomic binning, comparative biology and taxonomic classification.</title>
        <authorList>
            <person name="Goeker M."/>
        </authorList>
    </citation>
    <scope>NUCLEOTIDE SEQUENCE [LARGE SCALE GENOMIC DNA]</scope>
    <source>
        <strain evidence="1 2">DSM 101015</strain>
    </source>
</reference>
<dbReference type="Proteomes" id="UP000565745">
    <property type="component" value="Unassembled WGS sequence"/>
</dbReference>
<sequence>MTATNSVVLILGSGPNVLEAQKWPKEWFDSIVVVNNAWRVRPDWDVLVFPEDFPADRKPPAPAAGQVWIEADAFVPAQNHFGGFIMAGATMAYTTAYWALHHLRPRVMAFMGCDMTYAETGATHFYGTGTADPLRADISLRDLGAKSARLAVLAAQQGCACVNLSKAPSALLFERADADGLRKSGVSRVFQPDRVKALQERESALGYTTPDGRYLNDAAVWDMGALAEIDQGWRGLLRK</sequence>
<evidence type="ECO:0000313" key="2">
    <source>
        <dbReference type="Proteomes" id="UP000565745"/>
    </source>
</evidence>
<dbReference type="OrthoDB" id="6638257at2"/>